<keyword evidence="10 20" id="KW-0285">Flavoprotein</keyword>
<reference evidence="22 23" key="1">
    <citation type="submission" date="2016-12" db="EMBL/GenBank/DDBJ databases">
        <title>Diversity of luminous bacteria.</title>
        <authorList>
            <person name="Yoshizawa S."/>
            <person name="Kogure K."/>
        </authorList>
    </citation>
    <scope>NUCLEOTIDE SEQUENCE [LARGE SCALE GENOMIC DNA]</scope>
    <source>
        <strain evidence="22 23">SA4-48</strain>
    </source>
</reference>
<accession>A0A2S7UR72</accession>
<keyword evidence="9 20" id="KW-0132">Cell division</keyword>
<evidence type="ECO:0000256" key="15">
    <source>
        <dbReference type="ARBA" id="ARBA00023002"/>
    </source>
</evidence>
<comment type="pathway">
    <text evidence="4 20">Cell wall biogenesis; peptidoglycan biosynthesis.</text>
</comment>
<keyword evidence="8 20" id="KW-0963">Cytoplasm</keyword>
<feature type="active site" description="Proton donor" evidence="20">
    <location>
        <position position="224"/>
    </location>
</feature>
<evidence type="ECO:0000256" key="5">
    <source>
        <dbReference type="ARBA" id="ARBA00010485"/>
    </source>
</evidence>
<feature type="active site" evidence="20">
    <location>
        <position position="156"/>
    </location>
</feature>
<sequence length="342" mass="37834">MFSTKPLHSFHLSSSVKHLAEINSITDLNQVLELTNNGEFIVIGEGSNTIFIDDYMGTLILNKLVGIVLTENDDFYQVSVGSGNNWNEFVLWCLSNNINGLENLALIPGTVGACPIQNIGAYGVEVKKFIDSVEYVDLSTGEVSVLDNKSCNFGYRDSIFKHKLKGNVFITKVNFSFAKIWQPELAYAPLNSLQSPTAKEIYDKVCEVRTLKLPDPKLIGNAGSFFKNPIVSNDKAEQLVDEYANIPNYEYNKNSKKIAAGWLIEQAGLKGFSLGNVAVHDMQALVLTNKTGDANGSELIELASHVMMKVYDKFGITLEPEVRFVGKHGEVKFSEIDQNVYG</sequence>
<evidence type="ECO:0000256" key="11">
    <source>
        <dbReference type="ARBA" id="ARBA00022827"/>
    </source>
</evidence>
<dbReference type="PROSITE" id="PS51387">
    <property type="entry name" value="FAD_PCMH"/>
    <property type="match status" value="1"/>
</dbReference>
<dbReference type="InterPro" id="IPR016166">
    <property type="entry name" value="FAD-bd_PCMH"/>
</dbReference>
<dbReference type="OrthoDB" id="9804753at2"/>
<evidence type="ECO:0000313" key="23">
    <source>
        <dbReference type="Proteomes" id="UP000239007"/>
    </source>
</evidence>
<dbReference type="Proteomes" id="UP000239007">
    <property type="component" value="Unassembled WGS sequence"/>
</dbReference>
<dbReference type="SUPFAM" id="SSF56194">
    <property type="entry name" value="Uridine diphospho-N-Acetylenolpyruvylglucosamine reductase, MurB, C-terminal domain"/>
    <property type="match status" value="1"/>
</dbReference>
<dbReference type="InterPro" id="IPR036635">
    <property type="entry name" value="MurB_C_sf"/>
</dbReference>
<evidence type="ECO:0000256" key="14">
    <source>
        <dbReference type="ARBA" id="ARBA00022984"/>
    </source>
</evidence>
<comment type="caution">
    <text evidence="22">The sequence shown here is derived from an EMBL/GenBank/DDBJ whole genome shotgun (WGS) entry which is preliminary data.</text>
</comment>
<evidence type="ECO:0000256" key="13">
    <source>
        <dbReference type="ARBA" id="ARBA00022960"/>
    </source>
</evidence>
<dbReference type="Gene3D" id="3.30.43.10">
    <property type="entry name" value="Uridine Diphospho-n-acetylenolpyruvylglucosamine Reductase, domain 2"/>
    <property type="match status" value="1"/>
</dbReference>
<name>A0A2S7UR72_9GAMM</name>
<keyword evidence="17 20" id="KW-0961">Cell wall biogenesis/degradation</keyword>
<dbReference type="SUPFAM" id="SSF56176">
    <property type="entry name" value="FAD-binding/transporter-associated domain-like"/>
    <property type="match status" value="1"/>
</dbReference>
<dbReference type="GO" id="GO:0071555">
    <property type="term" value="P:cell wall organization"/>
    <property type="evidence" value="ECO:0007669"/>
    <property type="project" value="UniProtKB-KW"/>
</dbReference>
<keyword evidence="13 20" id="KW-0133">Cell shape</keyword>
<dbReference type="PANTHER" id="PTHR21071">
    <property type="entry name" value="UDP-N-ACETYLENOLPYRUVOYLGLUCOSAMINE REDUCTASE"/>
    <property type="match status" value="1"/>
</dbReference>
<evidence type="ECO:0000256" key="6">
    <source>
        <dbReference type="ARBA" id="ARBA00012518"/>
    </source>
</evidence>
<dbReference type="InterPro" id="IPR016167">
    <property type="entry name" value="FAD-bd_PCMH_sub1"/>
</dbReference>
<dbReference type="GO" id="GO:0005829">
    <property type="term" value="C:cytosol"/>
    <property type="evidence" value="ECO:0007669"/>
    <property type="project" value="TreeGrafter"/>
</dbReference>
<dbReference type="EC" id="1.3.1.98" evidence="6 20"/>
<dbReference type="HAMAP" id="MF_00037">
    <property type="entry name" value="MurB"/>
    <property type="match status" value="1"/>
</dbReference>
<keyword evidence="11 20" id="KW-0274">FAD</keyword>
<evidence type="ECO:0000256" key="17">
    <source>
        <dbReference type="ARBA" id="ARBA00023316"/>
    </source>
</evidence>
<comment type="catalytic activity">
    <reaction evidence="19 20">
        <text>UDP-N-acetyl-alpha-D-muramate + NADP(+) = UDP-N-acetyl-3-O-(1-carboxyvinyl)-alpha-D-glucosamine + NADPH + H(+)</text>
        <dbReference type="Rhea" id="RHEA:12248"/>
        <dbReference type="ChEBI" id="CHEBI:15378"/>
        <dbReference type="ChEBI" id="CHEBI:57783"/>
        <dbReference type="ChEBI" id="CHEBI:58349"/>
        <dbReference type="ChEBI" id="CHEBI:68483"/>
        <dbReference type="ChEBI" id="CHEBI:70757"/>
        <dbReference type="EC" id="1.3.1.98"/>
    </reaction>
</comment>
<evidence type="ECO:0000259" key="21">
    <source>
        <dbReference type="PROSITE" id="PS51387"/>
    </source>
</evidence>
<dbReference type="AlphaFoldDB" id="A0A2S7UR72"/>
<dbReference type="NCBIfam" id="TIGR00179">
    <property type="entry name" value="murB"/>
    <property type="match status" value="1"/>
</dbReference>
<evidence type="ECO:0000256" key="8">
    <source>
        <dbReference type="ARBA" id="ARBA00022490"/>
    </source>
</evidence>
<comment type="subcellular location">
    <subcellularLocation>
        <location evidence="3 20">Cytoplasm</location>
    </subcellularLocation>
</comment>
<evidence type="ECO:0000256" key="1">
    <source>
        <dbReference type="ARBA" id="ARBA00001974"/>
    </source>
</evidence>
<dbReference type="GO" id="GO:0009252">
    <property type="term" value="P:peptidoglycan biosynthetic process"/>
    <property type="evidence" value="ECO:0007669"/>
    <property type="project" value="UniProtKB-UniRule"/>
</dbReference>
<dbReference type="Gene3D" id="3.30.465.10">
    <property type="match status" value="1"/>
</dbReference>
<dbReference type="InterPro" id="IPR036318">
    <property type="entry name" value="FAD-bd_PCMH-like_sf"/>
</dbReference>
<proteinExistence type="inferred from homology"/>
<feature type="active site" evidence="20">
    <location>
        <position position="321"/>
    </location>
</feature>
<dbReference type="Pfam" id="PF02873">
    <property type="entry name" value="MurB_C"/>
    <property type="match status" value="1"/>
</dbReference>
<dbReference type="RefSeq" id="WP_105050936.1">
    <property type="nucleotide sequence ID" value="NZ_BMYG01000015.1"/>
</dbReference>
<comment type="similarity">
    <text evidence="5 20">Belongs to the MurB family.</text>
</comment>
<evidence type="ECO:0000256" key="16">
    <source>
        <dbReference type="ARBA" id="ARBA00023306"/>
    </source>
</evidence>
<keyword evidence="14 20" id="KW-0573">Peptidoglycan synthesis</keyword>
<evidence type="ECO:0000256" key="7">
    <source>
        <dbReference type="ARBA" id="ARBA00015188"/>
    </source>
</evidence>
<dbReference type="Gene3D" id="3.90.78.10">
    <property type="entry name" value="UDP-N-acetylenolpyruvoylglucosamine reductase, C-terminal domain"/>
    <property type="match status" value="1"/>
</dbReference>
<comment type="cofactor">
    <cofactor evidence="1 20">
        <name>FAD</name>
        <dbReference type="ChEBI" id="CHEBI:57692"/>
    </cofactor>
</comment>
<dbReference type="InterPro" id="IPR016169">
    <property type="entry name" value="FAD-bd_PCMH_sub2"/>
</dbReference>
<dbReference type="EMBL" id="MSCH01000003">
    <property type="protein sequence ID" value="PQJ52476.1"/>
    <property type="molecule type" value="Genomic_DNA"/>
</dbReference>
<dbReference type="InterPro" id="IPR011601">
    <property type="entry name" value="MurB_C"/>
</dbReference>
<dbReference type="NCBIfam" id="NF000755">
    <property type="entry name" value="PRK00046.1"/>
    <property type="match status" value="1"/>
</dbReference>
<dbReference type="PANTHER" id="PTHR21071:SF4">
    <property type="entry name" value="UDP-N-ACETYLENOLPYRUVOYLGLUCOSAMINE REDUCTASE"/>
    <property type="match status" value="1"/>
</dbReference>
<gene>
    <name evidence="20" type="primary">murB</name>
    <name evidence="22" type="ORF">BTO11_01625</name>
</gene>
<dbReference type="InterPro" id="IPR006094">
    <property type="entry name" value="Oxid_FAD_bind_N"/>
</dbReference>
<dbReference type="GO" id="GO:0071949">
    <property type="term" value="F:FAD binding"/>
    <property type="evidence" value="ECO:0007669"/>
    <property type="project" value="InterPro"/>
</dbReference>
<dbReference type="InterPro" id="IPR003170">
    <property type="entry name" value="MurB"/>
</dbReference>
<organism evidence="22 23">
    <name type="scientific">Psychrosphaera saromensis</name>
    <dbReference type="NCBI Taxonomy" id="716813"/>
    <lineage>
        <taxon>Bacteria</taxon>
        <taxon>Pseudomonadati</taxon>
        <taxon>Pseudomonadota</taxon>
        <taxon>Gammaproteobacteria</taxon>
        <taxon>Alteromonadales</taxon>
        <taxon>Pseudoalteromonadaceae</taxon>
        <taxon>Psychrosphaera</taxon>
    </lineage>
</organism>
<evidence type="ECO:0000256" key="12">
    <source>
        <dbReference type="ARBA" id="ARBA00022857"/>
    </source>
</evidence>
<protein>
    <recommendedName>
        <fullName evidence="7 20">UDP-N-acetylenolpyruvoylglucosamine reductase</fullName>
        <ecNumber evidence="6 20">1.3.1.98</ecNumber>
    </recommendedName>
    <alternativeName>
        <fullName evidence="18 20">UDP-N-acetylmuramate dehydrogenase</fullName>
    </alternativeName>
</protein>
<dbReference type="GO" id="GO:0051301">
    <property type="term" value="P:cell division"/>
    <property type="evidence" value="ECO:0007669"/>
    <property type="project" value="UniProtKB-KW"/>
</dbReference>
<evidence type="ECO:0000256" key="4">
    <source>
        <dbReference type="ARBA" id="ARBA00004752"/>
    </source>
</evidence>
<dbReference type="Pfam" id="PF01565">
    <property type="entry name" value="FAD_binding_4"/>
    <property type="match status" value="1"/>
</dbReference>
<comment type="function">
    <text evidence="2 20">Cell wall formation.</text>
</comment>
<dbReference type="UniPathway" id="UPA00219"/>
<evidence type="ECO:0000256" key="3">
    <source>
        <dbReference type="ARBA" id="ARBA00004496"/>
    </source>
</evidence>
<evidence type="ECO:0000256" key="10">
    <source>
        <dbReference type="ARBA" id="ARBA00022630"/>
    </source>
</evidence>
<evidence type="ECO:0000256" key="19">
    <source>
        <dbReference type="ARBA" id="ARBA00048914"/>
    </source>
</evidence>
<feature type="domain" description="FAD-binding PCMH-type" evidence="21">
    <location>
        <begin position="12"/>
        <end position="180"/>
    </location>
</feature>
<evidence type="ECO:0000256" key="20">
    <source>
        <dbReference type="HAMAP-Rule" id="MF_00037"/>
    </source>
</evidence>
<dbReference type="GO" id="GO:0008762">
    <property type="term" value="F:UDP-N-acetylmuramate dehydrogenase activity"/>
    <property type="evidence" value="ECO:0007669"/>
    <property type="project" value="UniProtKB-UniRule"/>
</dbReference>
<evidence type="ECO:0000256" key="9">
    <source>
        <dbReference type="ARBA" id="ARBA00022618"/>
    </source>
</evidence>
<keyword evidence="12 20" id="KW-0521">NADP</keyword>
<keyword evidence="16 20" id="KW-0131">Cell cycle</keyword>
<evidence type="ECO:0000256" key="2">
    <source>
        <dbReference type="ARBA" id="ARBA00003921"/>
    </source>
</evidence>
<dbReference type="GO" id="GO:0008360">
    <property type="term" value="P:regulation of cell shape"/>
    <property type="evidence" value="ECO:0007669"/>
    <property type="project" value="UniProtKB-KW"/>
</dbReference>
<keyword evidence="15 20" id="KW-0560">Oxidoreductase</keyword>
<keyword evidence="23" id="KW-1185">Reference proteome</keyword>
<evidence type="ECO:0000256" key="18">
    <source>
        <dbReference type="ARBA" id="ARBA00031026"/>
    </source>
</evidence>
<evidence type="ECO:0000313" key="22">
    <source>
        <dbReference type="EMBL" id="PQJ52476.1"/>
    </source>
</evidence>